<dbReference type="InterPro" id="IPR013087">
    <property type="entry name" value="Znf_C2H2_type"/>
</dbReference>
<proteinExistence type="predicted"/>
<keyword evidence="5" id="KW-0805">Transcription regulation</keyword>
<dbReference type="Pfam" id="PF22995">
    <property type="entry name" value="C2CH-3rd_BIRD-IDD"/>
    <property type="match status" value="1"/>
</dbReference>
<dbReference type="Pfam" id="PF22992">
    <property type="entry name" value="C2CH-4th_BIRD-IDD"/>
    <property type="match status" value="1"/>
</dbReference>
<sequence length="306" mass="34146">MATNRFVCDVCNKGFKRDQNLQLHRRGHNLPWKLKQKSKKEAGRKVYICPEIGCVHHDPSRALGDLTGIKKHFYRKHGEKKWKCEKCSKKYAVQSDWKAHSKICGTREYRCECGTLFSRAFCDALSQEAGGSNPLSININKQEIPAWLSSINPSSSIWPSGYHHQLPSHFSATALLQKDAQMGAKSSSQQFPSPFTTPHQAGHVTPIPTEGFGATRDQLVHSLASYEDKAASTAPLAHDQMMMMMMNKNNAAGFHQGSDDHVFAGGFNGTRDFLGLRPLSQNDILSLTGFDSCINSNSCDQNPKYW</sequence>
<evidence type="ECO:0000256" key="2">
    <source>
        <dbReference type="ARBA" id="ARBA00022737"/>
    </source>
</evidence>
<dbReference type="PROSITE" id="PS50157">
    <property type="entry name" value="ZINC_FINGER_C2H2_2"/>
    <property type="match status" value="1"/>
</dbReference>
<dbReference type="PROSITE" id="PS00028">
    <property type="entry name" value="ZINC_FINGER_C2H2_1"/>
    <property type="match status" value="1"/>
</dbReference>
<keyword evidence="3 7" id="KW-0863">Zinc-finger</keyword>
<dbReference type="SUPFAM" id="SSF57667">
    <property type="entry name" value="beta-beta-alpha zinc fingers"/>
    <property type="match status" value="1"/>
</dbReference>
<keyword evidence="10" id="KW-1185">Reference proteome</keyword>
<accession>A0A8X8XTC0</accession>
<feature type="domain" description="C2H2-type" evidence="8">
    <location>
        <begin position="6"/>
        <end position="28"/>
    </location>
</feature>
<comment type="caution">
    <text evidence="9">The sequence shown here is derived from an EMBL/GenBank/DDBJ whole genome shotgun (WGS) entry which is preliminary data.</text>
</comment>
<evidence type="ECO:0000256" key="5">
    <source>
        <dbReference type="ARBA" id="ARBA00023015"/>
    </source>
</evidence>
<dbReference type="Pfam" id="PF22996">
    <property type="entry name" value="C2H2-2nd_BIRD-IDD"/>
    <property type="match status" value="1"/>
</dbReference>
<keyword evidence="2" id="KW-0677">Repeat</keyword>
<keyword evidence="6" id="KW-0804">Transcription</keyword>
<dbReference type="PANTHER" id="PTHR10593:SF236">
    <property type="entry name" value="PROTEIN INDETERMINATE-DOMAIN 11"/>
    <property type="match status" value="1"/>
</dbReference>
<dbReference type="SMART" id="SM00355">
    <property type="entry name" value="ZnF_C2H2"/>
    <property type="match status" value="3"/>
</dbReference>
<dbReference type="EMBL" id="PNBA02000007">
    <property type="protein sequence ID" value="KAG6418344.1"/>
    <property type="molecule type" value="Genomic_DNA"/>
</dbReference>
<dbReference type="Proteomes" id="UP000298416">
    <property type="component" value="Unassembled WGS sequence"/>
</dbReference>
<evidence type="ECO:0000256" key="4">
    <source>
        <dbReference type="ARBA" id="ARBA00022833"/>
    </source>
</evidence>
<reference evidence="9" key="2">
    <citation type="submission" date="2020-08" db="EMBL/GenBank/DDBJ databases">
        <title>Plant Genome Project.</title>
        <authorList>
            <person name="Zhang R.-G."/>
        </authorList>
    </citation>
    <scope>NUCLEOTIDE SEQUENCE</scope>
    <source>
        <strain evidence="9">Huo1</strain>
        <tissue evidence="9">Leaf</tissue>
    </source>
</reference>
<gene>
    <name evidence="9" type="ORF">SASPL_120547</name>
</gene>
<reference evidence="9" key="1">
    <citation type="submission" date="2018-01" db="EMBL/GenBank/DDBJ databases">
        <authorList>
            <person name="Mao J.F."/>
        </authorList>
    </citation>
    <scope>NUCLEOTIDE SEQUENCE</scope>
    <source>
        <strain evidence="9">Huo1</strain>
        <tissue evidence="9">Leaf</tissue>
    </source>
</reference>
<dbReference type="InterPro" id="IPR055185">
    <property type="entry name" value="C2CH-4th_BIRD-IDD"/>
</dbReference>
<dbReference type="InterPro" id="IPR055186">
    <property type="entry name" value="C2H2-2nd_BIRD-IDD"/>
</dbReference>
<evidence type="ECO:0000313" key="10">
    <source>
        <dbReference type="Proteomes" id="UP000298416"/>
    </source>
</evidence>
<dbReference type="AlphaFoldDB" id="A0A8X8XTC0"/>
<evidence type="ECO:0000256" key="1">
    <source>
        <dbReference type="ARBA" id="ARBA00022723"/>
    </source>
</evidence>
<evidence type="ECO:0000256" key="3">
    <source>
        <dbReference type="ARBA" id="ARBA00022771"/>
    </source>
</evidence>
<dbReference type="PANTHER" id="PTHR10593">
    <property type="entry name" value="SERINE/THREONINE-PROTEIN KINASE RIO"/>
    <property type="match status" value="1"/>
</dbReference>
<evidence type="ECO:0000256" key="6">
    <source>
        <dbReference type="ARBA" id="ARBA00023163"/>
    </source>
</evidence>
<keyword evidence="4" id="KW-0862">Zinc</keyword>
<dbReference type="Gene3D" id="3.30.160.60">
    <property type="entry name" value="Classic Zinc Finger"/>
    <property type="match status" value="2"/>
</dbReference>
<evidence type="ECO:0000256" key="7">
    <source>
        <dbReference type="PROSITE-ProRule" id="PRU00042"/>
    </source>
</evidence>
<keyword evidence="1" id="KW-0479">Metal-binding</keyword>
<name>A0A8X8XTC0_SALSN</name>
<dbReference type="InterPro" id="IPR031140">
    <property type="entry name" value="IDD1-16"/>
</dbReference>
<evidence type="ECO:0000313" key="9">
    <source>
        <dbReference type="EMBL" id="KAG6418344.1"/>
    </source>
</evidence>
<organism evidence="9">
    <name type="scientific">Salvia splendens</name>
    <name type="common">Scarlet sage</name>
    <dbReference type="NCBI Taxonomy" id="180675"/>
    <lineage>
        <taxon>Eukaryota</taxon>
        <taxon>Viridiplantae</taxon>
        <taxon>Streptophyta</taxon>
        <taxon>Embryophyta</taxon>
        <taxon>Tracheophyta</taxon>
        <taxon>Spermatophyta</taxon>
        <taxon>Magnoliopsida</taxon>
        <taxon>eudicotyledons</taxon>
        <taxon>Gunneridae</taxon>
        <taxon>Pentapetalae</taxon>
        <taxon>asterids</taxon>
        <taxon>lamiids</taxon>
        <taxon>Lamiales</taxon>
        <taxon>Lamiaceae</taxon>
        <taxon>Nepetoideae</taxon>
        <taxon>Mentheae</taxon>
        <taxon>Salviinae</taxon>
        <taxon>Salvia</taxon>
        <taxon>Salvia subgen. Calosphace</taxon>
        <taxon>core Calosphace</taxon>
    </lineage>
</organism>
<dbReference type="GO" id="GO:0005634">
    <property type="term" value="C:nucleus"/>
    <property type="evidence" value="ECO:0007669"/>
    <property type="project" value="TreeGrafter"/>
</dbReference>
<dbReference type="InterPro" id="IPR036236">
    <property type="entry name" value="Znf_C2H2_sf"/>
</dbReference>
<dbReference type="InterPro" id="IPR055187">
    <property type="entry name" value="C2CH-3rd_BIRD-IDD"/>
</dbReference>
<dbReference type="GO" id="GO:0003700">
    <property type="term" value="F:DNA-binding transcription factor activity"/>
    <property type="evidence" value="ECO:0007669"/>
    <property type="project" value="TreeGrafter"/>
</dbReference>
<protein>
    <recommendedName>
        <fullName evidence="8">C2H2-type domain-containing protein</fullName>
    </recommendedName>
</protein>
<dbReference type="GO" id="GO:0008270">
    <property type="term" value="F:zinc ion binding"/>
    <property type="evidence" value="ECO:0007669"/>
    <property type="project" value="UniProtKB-KW"/>
</dbReference>
<evidence type="ECO:0000259" key="8">
    <source>
        <dbReference type="PROSITE" id="PS50157"/>
    </source>
</evidence>